<evidence type="ECO:0000256" key="1">
    <source>
        <dbReference type="ARBA" id="ARBA00004196"/>
    </source>
</evidence>
<dbReference type="Gene3D" id="1.10.287.470">
    <property type="entry name" value="Helix hairpin bin"/>
    <property type="match status" value="1"/>
</dbReference>
<organism evidence="8 9">
    <name type="scientific">Solidesulfovibrio carbinolicus</name>
    <dbReference type="NCBI Taxonomy" id="296842"/>
    <lineage>
        <taxon>Bacteria</taxon>
        <taxon>Pseudomonadati</taxon>
        <taxon>Thermodesulfobacteriota</taxon>
        <taxon>Desulfovibrionia</taxon>
        <taxon>Desulfovibrionales</taxon>
        <taxon>Desulfovibrionaceae</taxon>
        <taxon>Solidesulfovibrio</taxon>
    </lineage>
</organism>
<dbReference type="Proteomes" id="UP000293296">
    <property type="component" value="Chromosome"/>
</dbReference>
<comment type="similarity">
    <text evidence="2">Belongs to the membrane fusion protein (MFP) (TC 8.A.1) family.</text>
</comment>
<dbReference type="Pfam" id="PF25917">
    <property type="entry name" value="BSH_RND"/>
    <property type="match status" value="1"/>
</dbReference>
<feature type="coiled-coil region" evidence="4">
    <location>
        <begin position="189"/>
        <end position="216"/>
    </location>
</feature>
<proteinExistence type="inferred from homology"/>
<dbReference type="Gene3D" id="2.40.30.170">
    <property type="match status" value="1"/>
</dbReference>
<evidence type="ECO:0000313" key="8">
    <source>
        <dbReference type="EMBL" id="QAZ68013.1"/>
    </source>
</evidence>
<dbReference type="InterPro" id="IPR058649">
    <property type="entry name" value="CzcB_C"/>
</dbReference>
<dbReference type="InterPro" id="IPR058792">
    <property type="entry name" value="Beta-barrel_RND_2"/>
</dbReference>
<evidence type="ECO:0000256" key="4">
    <source>
        <dbReference type="SAM" id="Coils"/>
    </source>
</evidence>
<dbReference type="GO" id="GO:0016020">
    <property type="term" value="C:membrane"/>
    <property type="evidence" value="ECO:0007669"/>
    <property type="project" value="InterPro"/>
</dbReference>
<name>A0A4P6HLE2_9BACT</name>
<dbReference type="EMBL" id="CP026538">
    <property type="protein sequence ID" value="QAZ68013.1"/>
    <property type="molecule type" value="Genomic_DNA"/>
</dbReference>
<feature type="domain" description="CzcB-like C-terminal circularly permuted SH3-like" evidence="7">
    <location>
        <begin position="345"/>
        <end position="399"/>
    </location>
</feature>
<keyword evidence="9" id="KW-1185">Reference proteome</keyword>
<evidence type="ECO:0000256" key="2">
    <source>
        <dbReference type="ARBA" id="ARBA00009477"/>
    </source>
</evidence>
<dbReference type="NCBIfam" id="TIGR01730">
    <property type="entry name" value="RND_mfp"/>
    <property type="match status" value="1"/>
</dbReference>
<keyword evidence="3 4" id="KW-0175">Coiled coil</keyword>
<feature type="domain" description="CusB-like beta-barrel" evidence="6">
    <location>
        <begin position="264"/>
        <end position="335"/>
    </location>
</feature>
<reference evidence="8 9" key="1">
    <citation type="submission" date="2018-02" db="EMBL/GenBank/DDBJ databases">
        <title>Genome sequence of Desulfovibrio carbinolicus DSM 3852.</title>
        <authorList>
            <person name="Wilbanks E."/>
            <person name="Skennerton C.T."/>
            <person name="Orphan V.J."/>
        </authorList>
    </citation>
    <scope>NUCLEOTIDE SEQUENCE [LARGE SCALE GENOMIC DNA]</scope>
    <source>
        <strain evidence="8 9">DSM 3852</strain>
    </source>
</reference>
<dbReference type="PANTHER" id="PTHR32347">
    <property type="entry name" value="EFFLUX SYSTEM COMPONENT YKNX-RELATED"/>
    <property type="match status" value="1"/>
</dbReference>
<dbReference type="PANTHER" id="PTHR32347:SF23">
    <property type="entry name" value="BLL5650 PROTEIN"/>
    <property type="match status" value="1"/>
</dbReference>
<dbReference type="GO" id="GO:0030313">
    <property type="term" value="C:cell envelope"/>
    <property type="evidence" value="ECO:0007669"/>
    <property type="project" value="UniProtKB-SubCell"/>
</dbReference>
<dbReference type="InterPro" id="IPR050465">
    <property type="entry name" value="UPF0194_transport"/>
</dbReference>
<dbReference type="Pfam" id="PF25975">
    <property type="entry name" value="CzcB_C"/>
    <property type="match status" value="1"/>
</dbReference>
<feature type="coiled-coil region" evidence="4">
    <location>
        <begin position="94"/>
        <end position="121"/>
    </location>
</feature>
<evidence type="ECO:0000259" key="7">
    <source>
        <dbReference type="Pfam" id="PF25975"/>
    </source>
</evidence>
<evidence type="ECO:0000259" key="6">
    <source>
        <dbReference type="Pfam" id="PF25954"/>
    </source>
</evidence>
<evidence type="ECO:0000259" key="5">
    <source>
        <dbReference type="Pfam" id="PF25917"/>
    </source>
</evidence>
<evidence type="ECO:0000313" key="9">
    <source>
        <dbReference type="Proteomes" id="UP000293296"/>
    </source>
</evidence>
<dbReference type="Gene3D" id="2.40.420.20">
    <property type="match status" value="1"/>
</dbReference>
<accession>A0A4P6HLE2</accession>
<dbReference type="Pfam" id="PF25954">
    <property type="entry name" value="Beta-barrel_RND_2"/>
    <property type="match status" value="1"/>
</dbReference>
<dbReference type="GO" id="GO:0022857">
    <property type="term" value="F:transmembrane transporter activity"/>
    <property type="evidence" value="ECO:0007669"/>
    <property type="project" value="InterPro"/>
</dbReference>
<dbReference type="InterPro" id="IPR006143">
    <property type="entry name" value="RND_pump_MFP"/>
</dbReference>
<dbReference type="RefSeq" id="WP_129353109.1">
    <property type="nucleotide sequence ID" value="NZ_CP026538.1"/>
</dbReference>
<evidence type="ECO:0000256" key="3">
    <source>
        <dbReference type="ARBA" id="ARBA00023054"/>
    </source>
</evidence>
<sequence>MRIFKWLFLLALLTAGGYFGYKHYTKKPEPPRVIATAEASLGNVRKVLEATGIIKAQVGAIVKIGARATGTIKEMNVKVGDEVKRDQLIAVIDSRELRSQLDEAEARLARANAELSQVETVYPRRIAEAEAELRLSQAKYDYAASTLKRQDELFRKELVARDVLDAARRDNLVSQNEVLAREASLVRVRTEFEKELIKAQRARDEAQAVIDSANTKISYTRIVSPIDGVVALVTSQAGETVVAGLQVANLITVLDPSRLEMWIYVDETDVGQVKAGMAVEFRVDAYPGTTFKGSVNQIYPQPEIRDNIVYYQALVRLDPAESTKLRPEMTTQCQIVVQEKKGVLVIPNAALKWIGDKQVVFAVAEGGGVREVQPKLGLEGLNETEILEGLAPGEKVATQIVLPGLAAPTINAPKANRPGGGR</sequence>
<dbReference type="SUPFAM" id="SSF111369">
    <property type="entry name" value="HlyD-like secretion proteins"/>
    <property type="match status" value="2"/>
</dbReference>
<dbReference type="KEGG" id="dcb:C3Y92_12565"/>
<protein>
    <submittedName>
        <fullName evidence="8">Efflux transporter periplasmic adaptor subunit</fullName>
    </submittedName>
</protein>
<gene>
    <name evidence="8" type="ORF">C3Y92_12565</name>
</gene>
<dbReference type="OrthoDB" id="9784484at2"/>
<feature type="domain" description="Multidrug resistance protein MdtA-like barrel-sandwich hybrid" evidence="5">
    <location>
        <begin position="61"/>
        <end position="251"/>
    </location>
</feature>
<dbReference type="InterPro" id="IPR058625">
    <property type="entry name" value="MdtA-like_BSH"/>
</dbReference>
<dbReference type="AlphaFoldDB" id="A0A4P6HLE2"/>
<comment type="subcellular location">
    <subcellularLocation>
        <location evidence="1">Cell envelope</location>
    </subcellularLocation>
</comment>
<dbReference type="Gene3D" id="2.40.50.100">
    <property type="match status" value="2"/>
</dbReference>